<keyword evidence="2" id="KW-0614">Plasmid</keyword>
<proteinExistence type="predicted"/>
<dbReference type="Pfam" id="PF13612">
    <property type="entry name" value="DDE_Tnp_1_3"/>
    <property type="match status" value="1"/>
</dbReference>
<protein>
    <submittedName>
        <fullName evidence="2">Mobile element protein</fullName>
    </submittedName>
</protein>
<organism evidence="2 3">
    <name type="scientific">Candidatus Enterovibrio escicola</name>
    <dbReference type="NCBI Taxonomy" id="1927127"/>
    <lineage>
        <taxon>Bacteria</taxon>
        <taxon>Pseudomonadati</taxon>
        <taxon>Pseudomonadota</taxon>
        <taxon>Gammaproteobacteria</taxon>
        <taxon>Vibrionales</taxon>
        <taxon>Vibrionaceae</taxon>
        <taxon>Enterovibrio</taxon>
    </lineage>
</organism>
<dbReference type="RefSeq" id="WP_274538465.1">
    <property type="nucleotide sequence ID" value="NZ_CM008327.1"/>
</dbReference>
<evidence type="ECO:0000313" key="3">
    <source>
        <dbReference type="Proteomes" id="UP000219020"/>
    </source>
</evidence>
<comment type="caution">
    <text evidence="2">The sequence shown here is derived from an EMBL/GenBank/DDBJ whole genome shotgun (WGS) entry which is preliminary data.</text>
</comment>
<geneLocation type="plasmid" evidence="3">
    <name>pmj3</name>
</geneLocation>
<evidence type="ECO:0000313" key="2">
    <source>
        <dbReference type="EMBL" id="PCS22102.1"/>
    </source>
</evidence>
<sequence>MINDQGSIISVKVTTDNVDDRKPVPEMADELWGFYTEQRLYFWSIGEGTRKQGSDTDNWYKKIGKQK</sequence>
<keyword evidence="3" id="KW-1185">Reference proteome</keyword>
<evidence type="ECO:0000259" key="1">
    <source>
        <dbReference type="Pfam" id="PF13612"/>
    </source>
</evidence>
<dbReference type="EMBL" id="NBYY01000026">
    <property type="protein sequence ID" value="PCS22102.1"/>
    <property type="molecule type" value="Genomic_DNA"/>
</dbReference>
<feature type="domain" description="Transposase DDE" evidence="1">
    <location>
        <begin position="1"/>
        <end position="41"/>
    </location>
</feature>
<gene>
    <name evidence="2" type="ORF">BTN49_2295</name>
</gene>
<dbReference type="Proteomes" id="UP000219020">
    <property type="component" value="Plasmid pMJ3"/>
</dbReference>
<name>A0A2A5T1R7_9GAMM</name>
<dbReference type="InterPro" id="IPR025668">
    <property type="entry name" value="Tnp_DDE_dom"/>
</dbReference>
<dbReference type="GeneID" id="71201944"/>
<dbReference type="AlphaFoldDB" id="A0A2A5T1R7"/>
<accession>A0A2A5T1R7</accession>
<reference evidence="3" key="1">
    <citation type="submission" date="2017-04" db="EMBL/GenBank/DDBJ databases">
        <title>Genome evolution of the luminous symbionts of deep sea anglerfish.</title>
        <authorList>
            <person name="Hendry T.A."/>
        </authorList>
    </citation>
    <scope>NUCLEOTIDE SEQUENCE [LARGE SCALE GENOMIC DNA]</scope>
    <source>
        <plasmid evidence="3">pmj3</plasmid>
    </source>
</reference>